<keyword evidence="8" id="KW-1185">Reference proteome</keyword>
<evidence type="ECO:0000313" key="8">
    <source>
        <dbReference type="Proteomes" id="UP000317238"/>
    </source>
</evidence>
<dbReference type="GO" id="GO:0098046">
    <property type="term" value="C:type V protein secretion system complex"/>
    <property type="evidence" value="ECO:0007669"/>
    <property type="project" value="TreeGrafter"/>
</dbReference>
<accession>A0A5C5Y1C5</accession>
<keyword evidence="1" id="KW-0472">Membrane</keyword>
<evidence type="ECO:0000259" key="6">
    <source>
        <dbReference type="Pfam" id="PF08479"/>
    </source>
</evidence>
<feature type="domain" description="Haemolysin activator HlyB C-terminal" evidence="5">
    <location>
        <begin position="227"/>
        <end position="545"/>
    </location>
</feature>
<gene>
    <name evidence="7" type="primary">hxuB</name>
    <name evidence="7" type="ORF">Pan14r_12980</name>
</gene>
<proteinExistence type="predicted"/>
<dbReference type="Pfam" id="PF08479">
    <property type="entry name" value="POTRA_2"/>
    <property type="match status" value="1"/>
</dbReference>
<dbReference type="Gene3D" id="2.40.160.50">
    <property type="entry name" value="membrane protein fhac: a member of the omp85/tpsb transporter family"/>
    <property type="match status" value="1"/>
</dbReference>
<keyword evidence="1" id="KW-1134">Transmembrane beta strand</keyword>
<dbReference type="InterPro" id="IPR051544">
    <property type="entry name" value="TPS_OM_transporter"/>
</dbReference>
<keyword evidence="2" id="KW-0812">Transmembrane</keyword>
<feature type="signal peptide" evidence="4">
    <location>
        <begin position="1"/>
        <end position="23"/>
    </location>
</feature>
<keyword evidence="3" id="KW-0998">Cell outer membrane</keyword>
<evidence type="ECO:0000256" key="1">
    <source>
        <dbReference type="ARBA" id="ARBA00022452"/>
    </source>
</evidence>
<feature type="chain" id="PRO_5022902469" evidence="4">
    <location>
        <begin position="24"/>
        <end position="587"/>
    </location>
</feature>
<dbReference type="EMBL" id="SJPL01000001">
    <property type="protein sequence ID" value="TWT69014.1"/>
    <property type="molecule type" value="Genomic_DNA"/>
</dbReference>
<keyword evidence="4" id="KW-0732">Signal</keyword>
<name>A0A5C5Y1C5_9PLAN</name>
<dbReference type="PANTHER" id="PTHR34597:SF3">
    <property type="entry name" value="OUTER MEMBRANE TRANSPORTER CDIB"/>
    <property type="match status" value="1"/>
</dbReference>
<dbReference type="InterPro" id="IPR013686">
    <property type="entry name" value="Polypept-transport_assoc_ShlB"/>
</dbReference>
<dbReference type="GO" id="GO:0008320">
    <property type="term" value="F:protein transmembrane transporter activity"/>
    <property type="evidence" value="ECO:0007669"/>
    <property type="project" value="TreeGrafter"/>
</dbReference>
<evidence type="ECO:0000256" key="3">
    <source>
        <dbReference type="ARBA" id="ARBA00023237"/>
    </source>
</evidence>
<dbReference type="Proteomes" id="UP000317238">
    <property type="component" value="Unassembled WGS sequence"/>
</dbReference>
<dbReference type="AlphaFoldDB" id="A0A5C5Y1C5"/>
<dbReference type="PANTHER" id="PTHR34597">
    <property type="entry name" value="SLR1661 PROTEIN"/>
    <property type="match status" value="1"/>
</dbReference>
<protein>
    <submittedName>
        <fullName evidence="7">Heme/hemopexin transporter protein HuxB</fullName>
    </submittedName>
</protein>
<dbReference type="RefSeq" id="WP_146438637.1">
    <property type="nucleotide sequence ID" value="NZ_SJPL01000001.1"/>
</dbReference>
<organism evidence="7 8">
    <name type="scientific">Crateriforma conspicua</name>
    <dbReference type="NCBI Taxonomy" id="2527996"/>
    <lineage>
        <taxon>Bacteria</taxon>
        <taxon>Pseudomonadati</taxon>
        <taxon>Planctomycetota</taxon>
        <taxon>Planctomycetia</taxon>
        <taxon>Planctomycetales</taxon>
        <taxon>Planctomycetaceae</taxon>
        <taxon>Crateriforma</taxon>
    </lineage>
</organism>
<sequence length="587" mass="65754" precursor="true">MKISWRRSALAGCLAATAFFAHATQTQAQNYERYKPLSVPSQRFNQPTVQPESLDPVEGSDKVLVDALAGVIILDHADKVDAEDAHDGVAGIQHDFDDRSSLVYGSGVQSIVYRYLDGPVTLRRLNQMSRDIITYYRKCGQPVVDVVIPEQKITSGVVQIVVTEARIGSVTMTDGCVFEAEDLCHWVQCTSRGDKIYESKLNNDLFWLNQNPFRRVSVDMRPGDIEGTTDIIFDIDDVCPIRVYSGYEDTGVRTLGLERLYAGMIYGNAFGKGGILSYQYTADAEFYRLNAHSVSYAQPVSRKISWNAYGSWAGVTPTIPTVNQDGESWQLGMGITHHLQKTRWVDTNWSLGVDFKQTNNNLEFGGQLVQNSAADLIQLRLSFQHLRRGCRDQYGLLMWDSFVGPGAGFTGDHNTAAFNTIRANTTPDYFYTRLRAERLWNVQQNWQLMGRFVGQLASERLLFSETLGFGGYDSIRGYDQRVYSSDDGWFASLEFGPRMKRFGCCSNPNTFRAFTFVDMGSGSNIDPLPGEFGDEFLISMGLGMRLTLTDRTSLRASYGHGFEKIPGAVSRDRVHIGFVSLFGPRVR</sequence>
<evidence type="ECO:0000256" key="2">
    <source>
        <dbReference type="ARBA" id="ARBA00022692"/>
    </source>
</evidence>
<dbReference type="GO" id="GO:0046819">
    <property type="term" value="P:protein secretion by the type V secretion system"/>
    <property type="evidence" value="ECO:0007669"/>
    <property type="project" value="TreeGrafter"/>
</dbReference>
<evidence type="ECO:0000259" key="5">
    <source>
        <dbReference type="Pfam" id="PF03865"/>
    </source>
</evidence>
<dbReference type="OrthoDB" id="290122at2"/>
<evidence type="ECO:0000313" key="7">
    <source>
        <dbReference type="EMBL" id="TWT69014.1"/>
    </source>
</evidence>
<dbReference type="Pfam" id="PF03865">
    <property type="entry name" value="ShlB"/>
    <property type="match status" value="1"/>
</dbReference>
<comment type="caution">
    <text evidence="7">The sequence shown here is derived from an EMBL/GenBank/DDBJ whole genome shotgun (WGS) entry which is preliminary data.</text>
</comment>
<feature type="domain" description="Polypeptide-transport-associated ShlB-type" evidence="6">
    <location>
        <begin position="108"/>
        <end position="164"/>
    </location>
</feature>
<dbReference type="InterPro" id="IPR005565">
    <property type="entry name" value="Hemolysn_activator_HlyB_C"/>
</dbReference>
<evidence type="ECO:0000256" key="4">
    <source>
        <dbReference type="SAM" id="SignalP"/>
    </source>
</evidence>
<dbReference type="Gene3D" id="3.10.20.310">
    <property type="entry name" value="membrane protein fhac"/>
    <property type="match status" value="1"/>
</dbReference>
<reference evidence="7 8" key="1">
    <citation type="submission" date="2019-02" db="EMBL/GenBank/DDBJ databases">
        <title>Deep-cultivation of Planctomycetes and their phenomic and genomic characterization uncovers novel biology.</title>
        <authorList>
            <person name="Wiegand S."/>
            <person name="Jogler M."/>
            <person name="Boedeker C."/>
            <person name="Pinto D."/>
            <person name="Vollmers J."/>
            <person name="Rivas-Marin E."/>
            <person name="Kohn T."/>
            <person name="Peeters S.H."/>
            <person name="Heuer A."/>
            <person name="Rast P."/>
            <person name="Oberbeckmann S."/>
            <person name="Bunk B."/>
            <person name="Jeske O."/>
            <person name="Meyerdierks A."/>
            <person name="Storesund J.E."/>
            <person name="Kallscheuer N."/>
            <person name="Luecker S."/>
            <person name="Lage O.M."/>
            <person name="Pohl T."/>
            <person name="Merkel B.J."/>
            <person name="Hornburger P."/>
            <person name="Mueller R.-W."/>
            <person name="Bruemmer F."/>
            <person name="Labrenz M."/>
            <person name="Spormann A.M."/>
            <person name="Op Den Camp H."/>
            <person name="Overmann J."/>
            <person name="Amann R."/>
            <person name="Jetten M.S.M."/>
            <person name="Mascher T."/>
            <person name="Medema M.H."/>
            <person name="Devos D.P."/>
            <person name="Kaster A.-K."/>
            <person name="Ovreas L."/>
            <person name="Rohde M."/>
            <person name="Galperin M.Y."/>
            <person name="Jogler C."/>
        </authorList>
    </citation>
    <scope>NUCLEOTIDE SEQUENCE [LARGE SCALE GENOMIC DNA]</scope>
    <source>
        <strain evidence="7 8">Pan14r</strain>
    </source>
</reference>